<gene>
    <name evidence="2" type="ORF">DAPPUDRAFT_233987</name>
</gene>
<name>E9FUA0_DAPPU</name>
<dbReference type="Proteomes" id="UP000000305">
    <property type="component" value="Unassembled WGS sequence"/>
</dbReference>
<dbReference type="HOGENOM" id="CLU_2335740_0_0_1"/>
<sequence length="98" mass="11142">MELQSFPLKSLQHADKSRESCTTTATTTTPPPHLHSLIRRLVRLVLFLSIPQLLFLTSSYAVVESRRTSSGTEREKSIARTNKAETTPIIYKWNTIEL</sequence>
<dbReference type="InParanoid" id="E9FUA0"/>
<dbReference type="EMBL" id="GL732525">
    <property type="protein sequence ID" value="EFX88958.1"/>
    <property type="molecule type" value="Genomic_DNA"/>
</dbReference>
<organism evidence="2 3">
    <name type="scientific">Daphnia pulex</name>
    <name type="common">Water flea</name>
    <dbReference type="NCBI Taxonomy" id="6669"/>
    <lineage>
        <taxon>Eukaryota</taxon>
        <taxon>Metazoa</taxon>
        <taxon>Ecdysozoa</taxon>
        <taxon>Arthropoda</taxon>
        <taxon>Crustacea</taxon>
        <taxon>Branchiopoda</taxon>
        <taxon>Diplostraca</taxon>
        <taxon>Cladocera</taxon>
        <taxon>Anomopoda</taxon>
        <taxon>Daphniidae</taxon>
        <taxon>Daphnia</taxon>
    </lineage>
</organism>
<keyword evidence="3" id="KW-1185">Reference proteome</keyword>
<accession>E9FUA0</accession>
<feature type="region of interest" description="Disordered" evidence="1">
    <location>
        <begin position="1"/>
        <end position="32"/>
    </location>
</feature>
<evidence type="ECO:0000313" key="3">
    <source>
        <dbReference type="Proteomes" id="UP000000305"/>
    </source>
</evidence>
<evidence type="ECO:0000256" key="1">
    <source>
        <dbReference type="SAM" id="MobiDB-lite"/>
    </source>
</evidence>
<proteinExistence type="predicted"/>
<evidence type="ECO:0000313" key="2">
    <source>
        <dbReference type="EMBL" id="EFX88958.1"/>
    </source>
</evidence>
<protein>
    <submittedName>
        <fullName evidence="2">Uncharacterized protein</fullName>
    </submittedName>
</protein>
<dbReference type="KEGG" id="dpx:DAPPUDRAFT_233987"/>
<reference evidence="2 3" key="1">
    <citation type="journal article" date="2011" name="Science">
        <title>The ecoresponsive genome of Daphnia pulex.</title>
        <authorList>
            <person name="Colbourne J.K."/>
            <person name="Pfrender M.E."/>
            <person name="Gilbert D."/>
            <person name="Thomas W.K."/>
            <person name="Tucker A."/>
            <person name="Oakley T.H."/>
            <person name="Tokishita S."/>
            <person name="Aerts A."/>
            <person name="Arnold G.J."/>
            <person name="Basu M.K."/>
            <person name="Bauer D.J."/>
            <person name="Caceres C.E."/>
            <person name="Carmel L."/>
            <person name="Casola C."/>
            <person name="Choi J.H."/>
            <person name="Detter J.C."/>
            <person name="Dong Q."/>
            <person name="Dusheyko S."/>
            <person name="Eads B.D."/>
            <person name="Frohlich T."/>
            <person name="Geiler-Samerotte K.A."/>
            <person name="Gerlach D."/>
            <person name="Hatcher P."/>
            <person name="Jogdeo S."/>
            <person name="Krijgsveld J."/>
            <person name="Kriventseva E.V."/>
            <person name="Kultz D."/>
            <person name="Laforsch C."/>
            <person name="Lindquist E."/>
            <person name="Lopez J."/>
            <person name="Manak J.R."/>
            <person name="Muller J."/>
            <person name="Pangilinan J."/>
            <person name="Patwardhan R.P."/>
            <person name="Pitluck S."/>
            <person name="Pritham E.J."/>
            <person name="Rechtsteiner A."/>
            <person name="Rho M."/>
            <person name="Rogozin I.B."/>
            <person name="Sakarya O."/>
            <person name="Salamov A."/>
            <person name="Schaack S."/>
            <person name="Shapiro H."/>
            <person name="Shiga Y."/>
            <person name="Skalitzky C."/>
            <person name="Smith Z."/>
            <person name="Souvorov A."/>
            <person name="Sung W."/>
            <person name="Tang Z."/>
            <person name="Tsuchiya D."/>
            <person name="Tu H."/>
            <person name="Vos H."/>
            <person name="Wang M."/>
            <person name="Wolf Y.I."/>
            <person name="Yamagata H."/>
            <person name="Yamada T."/>
            <person name="Ye Y."/>
            <person name="Shaw J.R."/>
            <person name="Andrews J."/>
            <person name="Crease T.J."/>
            <person name="Tang H."/>
            <person name="Lucas S.M."/>
            <person name="Robertson H.M."/>
            <person name="Bork P."/>
            <person name="Koonin E.V."/>
            <person name="Zdobnov E.M."/>
            <person name="Grigoriev I.V."/>
            <person name="Lynch M."/>
            <person name="Boore J.L."/>
        </authorList>
    </citation>
    <scope>NUCLEOTIDE SEQUENCE [LARGE SCALE GENOMIC DNA]</scope>
</reference>
<dbReference type="AlphaFoldDB" id="E9FUA0"/>